<comment type="caution">
    <text evidence="2">The sequence shown here is derived from an EMBL/GenBank/DDBJ whole genome shotgun (WGS) entry which is preliminary data.</text>
</comment>
<evidence type="ECO:0000313" key="3">
    <source>
        <dbReference type="Proteomes" id="UP000546642"/>
    </source>
</evidence>
<dbReference type="InterPro" id="IPR006175">
    <property type="entry name" value="YjgF/YER057c/UK114"/>
</dbReference>
<gene>
    <name evidence="2" type="ORF">HNR23_002350</name>
</gene>
<dbReference type="Gene3D" id="3.30.1330.40">
    <property type="entry name" value="RutC-like"/>
    <property type="match status" value="1"/>
</dbReference>
<keyword evidence="3" id="KW-1185">Reference proteome</keyword>
<accession>A0A7W9YHY5</accession>
<dbReference type="PANTHER" id="PTHR43857">
    <property type="entry name" value="BLR7761 PROTEIN"/>
    <property type="match status" value="1"/>
</dbReference>
<dbReference type="SUPFAM" id="SSF55298">
    <property type="entry name" value="YjgF-like"/>
    <property type="match status" value="1"/>
</dbReference>
<dbReference type="Proteomes" id="UP000546642">
    <property type="component" value="Unassembled WGS sequence"/>
</dbReference>
<dbReference type="AlphaFoldDB" id="A0A7W9YHY5"/>
<evidence type="ECO:0000313" key="2">
    <source>
        <dbReference type="EMBL" id="MBB6172290.1"/>
    </source>
</evidence>
<organism evidence="2 3">
    <name type="scientific">Nocardiopsis mwathae</name>
    <dbReference type="NCBI Taxonomy" id="1472723"/>
    <lineage>
        <taxon>Bacteria</taxon>
        <taxon>Bacillati</taxon>
        <taxon>Actinomycetota</taxon>
        <taxon>Actinomycetes</taxon>
        <taxon>Streptosporangiales</taxon>
        <taxon>Nocardiopsidaceae</taxon>
        <taxon>Nocardiopsis</taxon>
    </lineage>
</organism>
<reference evidence="2 3" key="1">
    <citation type="submission" date="2020-08" db="EMBL/GenBank/DDBJ databases">
        <title>Sequencing the genomes of 1000 actinobacteria strains.</title>
        <authorList>
            <person name="Klenk H.-P."/>
        </authorList>
    </citation>
    <scope>NUCLEOTIDE SEQUENCE [LARGE SCALE GENOMIC DNA]</scope>
    <source>
        <strain evidence="2 3">DSM 46659</strain>
    </source>
</reference>
<dbReference type="RefSeq" id="WP_184075610.1">
    <property type="nucleotide sequence ID" value="NZ_JACHDS010000001.1"/>
</dbReference>
<evidence type="ECO:0000256" key="1">
    <source>
        <dbReference type="SAM" id="MobiDB-lite"/>
    </source>
</evidence>
<name>A0A7W9YHY5_9ACTN</name>
<sequence length="155" mass="15683">MSAPKDTGRPGGRPRPADGAGTPHRIVDPPTLAPPVGFAHAVVAAPGRTVHLGGQTAQGPDGAIVGPGLVEQFDLALANLLEALHAAGGTAGHLVSLTVYTTDTAGYRAGLKPLGAVYRRHLGRHYPAMALLGVTDLFDPDAKIELVGTAVVPGP</sequence>
<dbReference type="InterPro" id="IPR035959">
    <property type="entry name" value="RutC-like_sf"/>
</dbReference>
<dbReference type="CDD" id="cd00448">
    <property type="entry name" value="YjgF_YER057c_UK114_family"/>
    <property type="match status" value="1"/>
</dbReference>
<dbReference type="Pfam" id="PF01042">
    <property type="entry name" value="Ribonuc_L-PSP"/>
    <property type="match status" value="1"/>
</dbReference>
<dbReference type="EMBL" id="JACHDS010000001">
    <property type="protein sequence ID" value="MBB6172290.1"/>
    <property type="molecule type" value="Genomic_DNA"/>
</dbReference>
<protein>
    <submittedName>
        <fullName evidence="2">Enamine deaminase RidA (YjgF/YER057c/UK114 family)</fullName>
    </submittedName>
</protein>
<dbReference type="PANTHER" id="PTHR43857:SF1">
    <property type="entry name" value="YJGH FAMILY PROTEIN"/>
    <property type="match status" value="1"/>
</dbReference>
<proteinExistence type="predicted"/>
<feature type="region of interest" description="Disordered" evidence="1">
    <location>
        <begin position="1"/>
        <end position="31"/>
    </location>
</feature>